<keyword evidence="5 7" id="KW-1133">Transmembrane helix</keyword>
<dbReference type="AlphaFoldDB" id="A0A2U2PCA6"/>
<evidence type="ECO:0000313" key="8">
    <source>
        <dbReference type="EMBL" id="PWG79027.1"/>
    </source>
</evidence>
<evidence type="ECO:0000256" key="6">
    <source>
        <dbReference type="ARBA" id="ARBA00023136"/>
    </source>
</evidence>
<sequence>MKSKIFYSGPLSADFGLLILRVVAGAPMITHGWMKLQNVLAGKLEFGDPIGIGTEASLYLAIFAEFFCAILLILGFLTRIALVPLIITMLVAFFIVHSPDPFNVKELAFIYLGLYTALFFTGPGKLSVDSKL</sequence>
<accession>A0A2U2PCA6</accession>
<dbReference type="GO" id="GO:0005886">
    <property type="term" value="C:plasma membrane"/>
    <property type="evidence" value="ECO:0007669"/>
    <property type="project" value="UniProtKB-SubCell"/>
</dbReference>
<dbReference type="PANTHER" id="PTHR33452">
    <property type="entry name" value="OXIDOREDUCTASE CATD-RELATED"/>
    <property type="match status" value="1"/>
</dbReference>
<evidence type="ECO:0000313" key="9">
    <source>
        <dbReference type="Proteomes" id="UP000245647"/>
    </source>
</evidence>
<dbReference type="OrthoDB" id="9813193at2"/>
<keyword evidence="3" id="KW-1003">Cell membrane</keyword>
<feature type="transmembrane region" description="Helical" evidence="7">
    <location>
        <begin position="108"/>
        <end position="128"/>
    </location>
</feature>
<evidence type="ECO:0000256" key="7">
    <source>
        <dbReference type="SAM" id="Phobius"/>
    </source>
</evidence>
<evidence type="ECO:0000256" key="2">
    <source>
        <dbReference type="ARBA" id="ARBA00006679"/>
    </source>
</evidence>
<evidence type="ECO:0000256" key="1">
    <source>
        <dbReference type="ARBA" id="ARBA00004651"/>
    </source>
</evidence>
<name>A0A2U2PCA6_9SPHI</name>
<dbReference type="Pfam" id="PF07681">
    <property type="entry name" value="DoxX"/>
    <property type="match status" value="1"/>
</dbReference>
<keyword evidence="6 7" id="KW-0472">Membrane</keyword>
<dbReference type="InterPro" id="IPR032808">
    <property type="entry name" value="DoxX"/>
</dbReference>
<keyword evidence="4 7" id="KW-0812">Transmembrane</keyword>
<dbReference type="RefSeq" id="WP_109417470.1">
    <property type="nucleotide sequence ID" value="NZ_QEAS01000018.1"/>
</dbReference>
<evidence type="ECO:0000256" key="4">
    <source>
        <dbReference type="ARBA" id="ARBA00022692"/>
    </source>
</evidence>
<dbReference type="Proteomes" id="UP000245647">
    <property type="component" value="Unassembled WGS sequence"/>
</dbReference>
<comment type="subcellular location">
    <subcellularLocation>
        <location evidence="1">Cell membrane</location>
        <topology evidence="1">Multi-pass membrane protein</topology>
    </subcellularLocation>
</comment>
<comment type="caution">
    <text evidence="8">The sequence shown here is derived from an EMBL/GenBank/DDBJ whole genome shotgun (WGS) entry which is preliminary data.</text>
</comment>
<dbReference type="PANTHER" id="PTHR33452:SF1">
    <property type="entry name" value="INNER MEMBRANE PROTEIN YPHA-RELATED"/>
    <property type="match status" value="1"/>
</dbReference>
<evidence type="ECO:0000256" key="3">
    <source>
        <dbReference type="ARBA" id="ARBA00022475"/>
    </source>
</evidence>
<dbReference type="EMBL" id="QEAS01000018">
    <property type="protein sequence ID" value="PWG79027.1"/>
    <property type="molecule type" value="Genomic_DNA"/>
</dbReference>
<protein>
    <submittedName>
        <fullName evidence="8">DoxX family protein</fullName>
    </submittedName>
</protein>
<reference evidence="8 9" key="1">
    <citation type="submission" date="2018-04" db="EMBL/GenBank/DDBJ databases">
        <title>Pedobacter chongqingensis sp. nov., isolated from a rottenly hemp rope.</title>
        <authorList>
            <person name="Cai Y."/>
        </authorList>
    </citation>
    <scope>NUCLEOTIDE SEQUENCE [LARGE SCALE GENOMIC DNA]</scope>
    <source>
        <strain evidence="8 9">FJ4-8</strain>
    </source>
</reference>
<organism evidence="8 9">
    <name type="scientific">Pararcticibacter amylolyticus</name>
    <dbReference type="NCBI Taxonomy" id="2173175"/>
    <lineage>
        <taxon>Bacteria</taxon>
        <taxon>Pseudomonadati</taxon>
        <taxon>Bacteroidota</taxon>
        <taxon>Sphingobacteriia</taxon>
        <taxon>Sphingobacteriales</taxon>
        <taxon>Sphingobacteriaceae</taxon>
        <taxon>Pararcticibacter</taxon>
    </lineage>
</organism>
<feature type="transmembrane region" description="Helical" evidence="7">
    <location>
        <begin position="80"/>
        <end position="96"/>
    </location>
</feature>
<comment type="similarity">
    <text evidence="2">Belongs to the DoxX family.</text>
</comment>
<dbReference type="InterPro" id="IPR051907">
    <property type="entry name" value="DoxX-like_oxidoreductase"/>
</dbReference>
<evidence type="ECO:0000256" key="5">
    <source>
        <dbReference type="ARBA" id="ARBA00022989"/>
    </source>
</evidence>
<proteinExistence type="inferred from homology"/>
<feature type="transmembrane region" description="Helical" evidence="7">
    <location>
        <begin position="50"/>
        <end position="73"/>
    </location>
</feature>
<keyword evidence="9" id="KW-1185">Reference proteome</keyword>
<feature type="transmembrane region" description="Helical" evidence="7">
    <location>
        <begin position="12"/>
        <end position="30"/>
    </location>
</feature>
<gene>
    <name evidence="8" type="ORF">DDR33_19510</name>
</gene>